<organism evidence="2 3">
    <name type="scientific">Micavibrio aeruginosavorus</name>
    <dbReference type="NCBI Taxonomy" id="349221"/>
    <lineage>
        <taxon>Bacteria</taxon>
        <taxon>Pseudomonadati</taxon>
        <taxon>Bdellovibrionota</taxon>
        <taxon>Bdellovibrionia</taxon>
        <taxon>Bdellovibrionales</taxon>
        <taxon>Pseudobdellovibrionaceae</taxon>
        <taxon>Micavibrio</taxon>
    </lineage>
</organism>
<dbReference type="SUPFAM" id="SSF55804">
    <property type="entry name" value="Phoshotransferase/anion transport protein"/>
    <property type="match status" value="1"/>
</dbReference>
<protein>
    <recommendedName>
        <fullName evidence="1">PTS EIIA type-2 domain-containing protein</fullName>
    </recommendedName>
</protein>
<dbReference type="Gene3D" id="3.40.930.10">
    <property type="entry name" value="Mannitol-specific EII, Chain A"/>
    <property type="match status" value="1"/>
</dbReference>
<evidence type="ECO:0000313" key="2">
    <source>
        <dbReference type="EMBL" id="PZO80994.1"/>
    </source>
</evidence>
<dbReference type="AlphaFoldDB" id="A0A2W4ZF81"/>
<name>A0A2W4ZF81_9BACT</name>
<dbReference type="EMBL" id="QFNK01000315">
    <property type="protein sequence ID" value="PZO80994.1"/>
    <property type="molecule type" value="Genomic_DNA"/>
</dbReference>
<feature type="non-terminal residue" evidence="2">
    <location>
        <position position="1"/>
    </location>
</feature>
<evidence type="ECO:0000259" key="1">
    <source>
        <dbReference type="PROSITE" id="PS51094"/>
    </source>
</evidence>
<dbReference type="InterPro" id="IPR002178">
    <property type="entry name" value="PTS_EIIA_type-2_dom"/>
</dbReference>
<feature type="domain" description="PTS EIIA type-2" evidence="1">
    <location>
        <begin position="1"/>
        <end position="87"/>
    </location>
</feature>
<dbReference type="Pfam" id="PF00359">
    <property type="entry name" value="PTS_EIIA_2"/>
    <property type="match status" value="1"/>
</dbReference>
<reference evidence="2 3" key="1">
    <citation type="submission" date="2017-08" db="EMBL/GenBank/DDBJ databases">
        <title>Infants hospitalized years apart are colonized by the same room-sourced microbial strains.</title>
        <authorList>
            <person name="Brooks B."/>
            <person name="Olm M.R."/>
            <person name="Firek B.A."/>
            <person name="Baker R."/>
            <person name="Thomas B.C."/>
            <person name="Morowitz M.J."/>
            <person name="Banfield J.F."/>
        </authorList>
    </citation>
    <scope>NUCLEOTIDE SEQUENCE [LARGE SCALE GENOMIC DNA]</scope>
    <source>
        <strain evidence="2">S2_018_000_R2_104</strain>
    </source>
</reference>
<dbReference type="PROSITE" id="PS51094">
    <property type="entry name" value="PTS_EIIA_TYPE_2"/>
    <property type="match status" value="1"/>
</dbReference>
<gene>
    <name evidence="2" type="ORF">DI626_11040</name>
</gene>
<sequence length="94" mass="10607">VMITPLRMSGLNGPLNVFARLKNPVRVNTMDGTDIDILCLVLTPEREGNTYLPTMARFSRMLRQPDMLERLRLATDERSIRTALEHGAITLRAA</sequence>
<comment type="caution">
    <text evidence="2">The sequence shown here is derived from an EMBL/GenBank/DDBJ whole genome shotgun (WGS) entry which is preliminary data.</text>
</comment>
<accession>A0A2W4ZF81</accession>
<proteinExistence type="predicted"/>
<evidence type="ECO:0000313" key="3">
    <source>
        <dbReference type="Proteomes" id="UP000249557"/>
    </source>
</evidence>
<dbReference type="InterPro" id="IPR016152">
    <property type="entry name" value="PTrfase/Anion_transptr"/>
</dbReference>
<dbReference type="Proteomes" id="UP000249557">
    <property type="component" value="Unassembled WGS sequence"/>
</dbReference>